<feature type="chain" id="PRO_5001704343" description="DUF7029 domain-containing protein" evidence="2">
    <location>
        <begin position="18"/>
        <end position="656"/>
    </location>
</feature>
<proteinExistence type="predicted"/>
<evidence type="ECO:0000259" key="3">
    <source>
        <dbReference type="Pfam" id="PF22974"/>
    </source>
</evidence>
<dbReference type="Pfam" id="PF22974">
    <property type="entry name" value="DUF7029"/>
    <property type="match status" value="1"/>
</dbReference>
<gene>
    <name evidence="4" type="ORF">M438DRAFT_352903</name>
</gene>
<feature type="signal peptide" evidence="2">
    <location>
        <begin position="1"/>
        <end position="17"/>
    </location>
</feature>
<dbReference type="STRING" id="1043002.A0A074XXZ4"/>
<feature type="compositionally biased region" description="Low complexity" evidence="1">
    <location>
        <begin position="280"/>
        <end position="297"/>
    </location>
</feature>
<accession>A0A074XXZ4</accession>
<protein>
    <recommendedName>
        <fullName evidence="3">DUF7029 domain-containing protein</fullName>
    </recommendedName>
</protein>
<keyword evidence="2" id="KW-0732">Signal</keyword>
<evidence type="ECO:0000313" key="5">
    <source>
        <dbReference type="Proteomes" id="UP000030706"/>
    </source>
</evidence>
<dbReference type="GeneID" id="40749130"/>
<evidence type="ECO:0000313" key="4">
    <source>
        <dbReference type="EMBL" id="KEQ86812.1"/>
    </source>
</evidence>
<feature type="region of interest" description="Disordered" evidence="1">
    <location>
        <begin position="276"/>
        <end position="297"/>
    </location>
</feature>
<sequence>MRYLGIALASVAGGVSAFPASSGTFFNGFNPQAAAAVINGTTYLNSTTTRVPTTALVPATSIVPTTIHTTVYQGADHVVSTVYKTVTLSASSTPITGAQGNFDWSETADAPVPTVTLSPAVHWDVVVGPQNLIPANQPAPLYYNDGGPRADPSVAHSFGTLDINYKIPAVNLDHTDCATSVSYDSGVLSVKFADAACFAQAQGSWSSNQQLIFITYSNICQNFANGEFCYYVSSSLVFSVEGLTVTVSGAIVEVADWMNGAQFQWGVYKPEPQVSINGDNPTSTLSGGSTTSATPSSTNAACNAVDAKYGLPIGPLDVNIDRYLDDCLGYYDDLDSTPFDSYVDKIYGTKDLDSKYVASEISEDETDFAYDYTYEEGNNDKQKNMVESPWGDARLLKEFKPSQPKKIKKPGKAEFDASMKICVGCGASGSVTIQGSGTISPLFSLTEGYVTVDANMMLALQLGVVAEVQYSYKYDELLFSFGQVQLPLTITTVSARTVGSVAWARKISLSAGRHVSYVKDKNSGHLRPATNDFDEVPARRRLARPPTPDAEDTPEDEVAADINALNDEDAEDDMAPVVRSSLAILSQTDEEEEDDDDGTVMADDEVVERRAHVSEANVKYIAEYKQMGVGARAKHRAPTSRISCSLEGLLPQEIMG</sequence>
<feature type="region of interest" description="Disordered" evidence="1">
    <location>
        <begin position="521"/>
        <end position="557"/>
    </location>
</feature>
<name>A0A074XXZ4_AURPU</name>
<dbReference type="OrthoDB" id="160645at2759"/>
<evidence type="ECO:0000256" key="2">
    <source>
        <dbReference type="SAM" id="SignalP"/>
    </source>
</evidence>
<dbReference type="RefSeq" id="XP_029762999.1">
    <property type="nucleotide sequence ID" value="XM_029906824.1"/>
</dbReference>
<dbReference type="InterPro" id="IPR054293">
    <property type="entry name" value="DUF7029"/>
</dbReference>
<dbReference type="EMBL" id="KL584977">
    <property type="protein sequence ID" value="KEQ86812.1"/>
    <property type="molecule type" value="Genomic_DNA"/>
</dbReference>
<feature type="domain" description="DUF7029" evidence="3">
    <location>
        <begin position="164"/>
        <end position="259"/>
    </location>
</feature>
<reference evidence="4 5" key="1">
    <citation type="journal article" date="2014" name="BMC Genomics">
        <title>Genome sequencing of four Aureobasidium pullulans varieties: biotechnological potential, stress tolerance, and description of new species.</title>
        <authorList>
            <person name="Gostin Ar C."/>
            <person name="Ohm R.A."/>
            <person name="Kogej T."/>
            <person name="Sonjak S."/>
            <person name="Turk M."/>
            <person name="Zajc J."/>
            <person name="Zalar P."/>
            <person name="Grube M."/>
            <person name="Sun H."/>
            <person name="Han J."/>
            <person name="Sharma A."/>
            <person name="Chiniquy J."/>
            <person name="Ngan C.Y."/>
            <person name="Lipzen A."/>
            <person name="Barry K."/>
            <person name="Grigoriev I.V."/>
            <person name="Gunde-Cimerman N."/>
        </authorList>
    </citation>
    <scope>NUCLEOTIDE SEQUENCE [LARGE SCALE GENOMIC DNA]</scope>
    <source>
        <strain evidence="4 5">EXF-150</strain>
    </source>
</reference>
<dbReference type="HOGENOM" id="CLU_417947_0_0_1"/>
<evidence type="ECO:0000256" key="1">
    <source>
        <dbReference type="SAM" id="MobiDB-lite"/>
    </source>
</evidence>
<dbReference type="Proteomes" id="UP000030706">
    <property type="component" value="Unassembled WGS sequence"/>
</dbReference>
<organism evidence="4 5">
    <name type="scientific">Aureobasidium pullulans EXF-150</name>
    <dbReference type="NCBI Taxonomy" id="1043002"/>
    <lineage>
        <taxon>Eukaryota</taxon>
        <taxon>Fungi</taxon>
        <taxon>Dikarya</taxon>
        <taxon>Ascomycota</taxon>
        <taxon>Pezizomycotina</taxon>
        <taxon>Dothideomycetes</taxon>
        <taxon>Dothideomycetidae</taxon>
        <taxon>Dothideales</taxon>
        <taxon>Saccotheciaceae</taxon>
        <taxon>Aureobasidium</taxon>
    </lineage>
</organism>
<keyword evidence="5" id="KW-1185">Reference proteome</keyword>
<dbReference type="AlphaFoldDB" id="A0A074XXZ4"/>